<dbReference type="GO" id="GO:0046294">
    <property type="term" value="P:formaldehyde catabolic process"/>
    <property type="evidence" value="ECO:0000318"/>
    <property type="project" value="GO_Central"/>
</dbReference>
<dbReference type="InterPro" id="IPR013154">
    <property type="entry name" value="ADH-like_N"/>
</dbReference>
<dbReference type="InterPro" id="IPR043502">
    <property type="entry name" value="DNA/RNA_pol_sf"/>
</dbReference>
<evidence type="ECO:0000256" key="9">
    <source>
        <dbReference type="ARBA" id="ARBA00022833"/>
    </source>
</evidence>
<comment type="similarity">
    <text evidence="13">Belongs to the zinc-containing alcohol dehydrogenase family. Class-IV subfamily.</text>
</comment>
<reference evidence="16 18" key="2">
    <citation type="journal article" date="2014" name="BMC Genomics">
        <title>An improved genome release (version Mt4.0) for the model legume Medicago truncatula.</title>
        <authorList>
            <person name="Tang H."/>
            <person name="Krishnakumar V."/>
            <person name="Bidwell S."/>
            <person name="Rosen B."/>
            <person name="Chan A."/>
            <person name="Zhou S."/>
            <person name="Gentzbittel L."/>
            <person name="Childs K.L."/>
            <person name="Yandell M."/>
            <person name="Gundlach H."/>
            <person name="Mayer K.F."/>
            <person name="Schwartz D.C."/>
            <person name="Town C.D."/>
        </authorList>
    </citation>
    <scope>GENOME REANNOTATION</scope>
    <source>
        <strain evidence="16">A17</strain>
        <strain evidence="17 18">cv. Jemalong A17</strain>
    </source>
</reference>
<reference evidence="17" key="3">
    <citation type="submission" date="2015-06" db="UniProtKB">
        <authorList>
            <consortium name="EnsemblPlants"/>
        </authorList>
    </citation>
    <scope>IDENTIFICATION</scope>
    <source>
        <strain evidence="17">cv. Jemalong A17</strain>
    </source>
</reference>
<dbReference type="EMBL" id="KL402726">
    <property type="protein sequence ID" value="KEH17768.1"/>
    <property type="molecule type" value="Genomic_DNA"/>
</dbReference>
<evidence type="ECO:0000259" key="15">
    <source>
        <dbReference type="SMART" id="SM00829"/>
    </source>
</evidence>
<dbReference type="Proteomes" id="UP000002051">
    <property type="component" value="Unassembled WGS sequence"/>
</dbReference>
<dbReference type="GO" id="GO:0004519">
    <property type="term" value="F:endonuclease activity"/>
    <property type="evidence" value="ECO:0007669"/>
    <property type="project" value="UniProtKB-KW"/>
</dbReference>
<dbReference type="InterPro" id="IPR041373">
    <property type="entry name" value="RT_RNaseH"/>
</dbReference>
<keyword evidence="6 14" id="KW-0479">Metal-binding</keyword>
<keyword evidence="8" id="KW-0378">Hydrolase</keyword>
<evidence type="ECO:0000256" key="2">
    <source>
        <dbReference type="ARBA" id="ARBA00011738"/>
    </source>
</evidence>
<dbReference type="HOGENOM" id="CLU_026673_14_0_1"/>
<dbReference type="GO" id="GO:0051903">
    <property type="term" value="F:S-(hydroxymethyl)glutathione dehydrogenase [NAD(P)+] activity"/>
    <property type="evidence" value="ECO:0000318"/>
    <property type="project" value="GO_Central"/>
</dbReference>
<keyword evidence="4" id="KW-0548">Nucleotidyltransferase</keyword>
<dbReference type="FunFam" id="3.90.180.10:FF:000067">
    <property type="entry name" value="alcohol dehydrogenase 1-like isoform X1"/>
    <property type="match status" value="1"/>
</dbReference>
<accession>A0A072TLN4</accession>
<keyword evidence="9 14" id="KW-0862">Zinc</keyword>
<dbReference type="SUPFAM" id="SSF56672">
    <property type="entry name" value="DNA/RNA polymerases"/>
    <property type="match status" value="1"/>
</dbReference>
<evidence type="ECO:0000256" key="13">
    <source>
        <dbReference type="ARBA" id="ARBA00060764"/>
    </source>
</evidence>
<evidence type="ECO:0000256" key="11">
    <source>
        <dbReference type="ARBA" id="ARBA00023002"/>
    </source>
</evidence>
<evidence type="ECO:0000313" key="18">
    <source>
        <dbReference type="Proteomes" id="UP000002051"/>
    </source>
</evidence>
<evidence type="ECO:0000256" key="10">
    <source>
        <dbReference type="ARBA" id="ARBA00022918"/>
    </source>
</evidence>
<dbReference type="InterPro" id="IPR013149">
    <property type="entry name" value="ADH-like_C"/>
</dbReference>
<proteinExistence type="inferred from homology"/>
<dbReference type="SMART" id="SM00829">
    <property type="entry name" value="PKS_ER"/>
    <property type="match status" value="1"/>
</dbReference>
<evidence type="ECO:0000256" key="12">
    <source>
        <dbReference type="ARBA" id="ARBA00023027"/>
    </source>
</evidence>
<evidence type="ECO:0000313" key="16">
    <source>
        <dbReference type="EMBL" id="KEH17768.1"/>
    </source>
</evidence>
<dbReference type="InterPro" id="IPR036291">
    <property type="entry name" value="NAD(P)-bd_dom_sf"/>
</dbReference>
<dbReference type="SUPFAM" id="SSF50129">
    <property type="entry name" value="GroES-like"/>
    <property type="match status" value="1"/>
</dbReference>
<evidence type="ECO:0000256" key="3">
    <source>
        <dbReference type="ARBA" id="ARBA00022679"/>
    </source>
</evidence>
<name>A0A072TLN4_MEDTR</name>
<dbReference type="InterPro" id="IPR002328">
    <property type="entry name" value="ADH_Zn_CS"/>
</dbReference>
<keyword evidence="3" id="KW-0808">Transferase</keyword>
<dbReference type="InterPro" id="IPR020843">
    <property type="entry name" value="ER"/>
</dbReference>
<evidence type="ECO:0000256" key="7">
    <source>
        <dbReference type="ARBA" id="ARBA00022759"/>
    </source>
</evidence>
<evidence type="ECO:0000313" key="17">
    <source>
        <dbReference type="EnsemblPlants" id="KEH17768"/>
    </source>
</evidence>
<evidence type="ECO:0000256" key="14">
    <source>
        <dbReference type="RuleBase" id="RU361277"/>
    </source>
</evidence>
<dbReference type="Gene3D" id="3.90.180.10">
    <property type="entry name" value="Medium-chain alcohol dehydrogenases, catalytic domain"/>
    <property type="match status" value="1"/>
</dbReference>
<evidence type="ECO:0000256" key="5">
    <source>
        <dbReference type="ARBA" id="ARBA00022722"/>
    </source>
</evidence>
<dbReference type="Pfam" id="PF08240">
    <property type="entry name" value="ADH_N"/>
    <property type="match status" value="1"/>
</dbReference>
<keyword evidence="18" id="KW-1185">Reference proteome</keyword>
<protein>
    <submittedName>
        <fullName evidence="16">Zinc-binding alcohol dehydrogenase family protein</fullName>
    </submittedName>
</protein>
<dbReference type="Gene3D" id="3.40.50.720">
    <property type="entry name" value="NAD(P)-binding Rossmann-like Domain"/>
    <property type="match status" value="1"/>
</dbReference>
<dbReference type="GO" id="GO:0016787">
    <property type="term" value="F:hydrolase activity"/>
    <property type="evidence" value="ECO:0007669"/>
    <property type="project" value="UniProtKB-KW"/>
</dbReference>
<dbReference type="AlphaFoldDB" id="A0A072TLN4"/>
<keyword evidence="12" id="KW-0520">NAD</keyword>
<dbReference type="ExpressionAtlas" id="A0A072TLN4">
    <property type="expression patterns" value="differential"/>
</dbReference>
<organism evidence="16 18">
    <name type="scientific">Medicago truncatula</name>
    <name type="common">Barrel medic</name>
    <name type="synonym">Medicago tribuloides</name>
    <dbReference type="NCBI Taxonomy" id="3880"/>
    <lineage>
        <taxon>Eukaryota</taxon>
        <taxon>Viridiplantae</taxon>
        <taxon>Streptophyta</taxon>
        <taxon>Embryophyta</taxon>
        <taxon>Tracheophyta</taxon>
        <taxon>Spermatophyta</taxon>
        <taxon>Magnoliopsida</taxon>
        <taxon>eudicotyledons</taxon>
        <taxon>Gunneridae</taxon>
        <taxon>Pentapetalae</taxon>
        <taxon>rosids</taxon>
        <taxon>fabids</taxon>
        <taxon>Fabales</taxon>
        <taxon>Fabaceae</taxon>
        <taxon>Papilionoideae</taxon>
        <taxon>50 kb inversion clade</taxon>
        <taxon>NPAAA clade</taxon>
        <taxon>Hologalegina</taxon>
        <taxon>IRL clade</taxon>
        <taxon>Trifolieae</taxon>
        <taxon>Medicago</taxon>
    </lineage>
</organism>
<dbReference type="GO" id="GO:0005829">
    <property type="term" value="C:cytosol"/>
    <property type="evidence" value="ECO:0000318"/>
    <property type="project" value="GO_Central"/>
</dbReference>
<dbReference type="PANTHER" id="PTHR43880">
    <property type="entry name" value="ALCOHOL DEHYDROGENASE"/>
    <property type="match status" value="1"/>
</dbReference>
<keyword evidence="7" id="KW-0255">Endonuclease</keyword>
<keyword evidence="10" id="KW-0695">RNA-directed DNA polymerase</keyword>
<dbReference type="GO" id="GO:0008270">
    <property type="term" value="F:zinc ion binding"/>
    <property type="evidence" value="ECO:0000318"/>
    <property type="project" value="GO_Central"/>
</dbReference>
<dbReference type="PROSITE" id="PS00059">
    <property type="entry name" value="ADH_ZINC"/>
    <property type="match status" value="1"/>
</dbReference>
<dbReference type="EnsemblPlants" id="KEH17768">
    <property type="protein sequence ID" value="KEH17768"/>
    <property type="gene ID" value="MTR_0001s0660"/>
</dbReference>
<evidence type="ECO:0000256" key="4">
    <source>
        <dbReference type="ARBA" id="ARBA00022695"/>
    </source>
</evidence>
<dbReference type="FunFam" id="3.40.50.720:FF:000003">
    <property type="entry name" value="S-(hydroxymethyl)glutathione dehydrogenase"/>
    <property type="match status" value="1"/>
</dbReference>
<dbReference type="CDD" id="cd08277">
    <property type="entry name" value="liver_alcohol_DH_like"/>
    <property type="match status" value="1"/>
</dbReference>
<keyword evidence="5" id="KW-0540">Nuclease</keyword>
<feature type="domain" description="Enoyl reductase (ER)" evidence="15">
    <location>
        <begin position="17"/>
        <end position="371"/>
    </location>
</feature>
<dbReference type="GO" id="GO:0004022">
    <property type="term" value="F:alcohol dehydrogenase (NAD+) activity"/>
    <property type="evidence" value="ECO:0000318"/>
    <property type="project" value="GO_Central"/>
</dbReference>
<evidence type="ECO:0000256" key="1">
    <source>
        <dbReference type="ARBA" id="ARBA00001947"/>
    </source>
</evidence>
<dbReference type="InterPro" id="IPR011032">
    <property type="entry name" value="GroES-like_sf"/>
</dbReference>
<dbReference type="PANTHER" id="PTHR43880:SF38">
    <property type="entry name" value="ALCOHOL DEHYDROGENASE-RELATED"/>
    <property type="match status" value="1"/>
</dbReference>
<dbReference type="STRING" id="3880.A0A072TLN4"/>
<evidence type="ECO:0000256" key="8">
    <source>
        <dbReference type="ARBA" id="ARBA00022801"/>
    </source>
</evidence>
<dbReference type="SUPFAM" id="SSF51735">
    <property type="entry name" value="NAD(P)-binding Rossmann-fold domains"/>
    <property type="match status" value="1"/>
</dbReference>
<comment type="subunit">
    <text evidence="2">Homodimer.</text>
</comment>
<sequence length="461" mass="50357">MSRAKQVITCKAAVCWGLGKPVTVEEIQVDPPKAKEVRVKMLCSSVCHTDISSLKGFPHNQFPLALGHEGIGVVESIGDQVTNLKEGDFIIPTYIGECEECENCVSGKTNLCLTHPVRLTGLMPDNTSRLSVRGQTLYHVLSCASWSEYVVVDINYLLRVDPNINLAYASFISCGFSTGYGACWKEANIESGSTVAVFGLGAVGLGAISGAKMMGASKIIGVDKNEMKREKGEAFGMTHFINSNDSDKSASELVKELNGMGVDYCIECTGVAPLLTESLEATKMGTGKAIAVGIGAELVVPFGLLAIQFGRTLKGSVFGGIKAKSDLTTIANKCQKQEFPLHELFTHEVPLVDIDKAFELLKDPTCVKVVIKILSPHLLFQQAICPRFRRSSTYIRELHAITTAVKKWRQYLLGHPFVIFTDHQSLNELLTQVIQSPEQQIYLAKLMGYDYSIHTNLAKQM</sequence>
<reference evidence="16 18" key="1">
    <citation type="journal article" date="2011" name="Nature">
        <title>The Medicago genome provides insight into the evolution of rhizobial symbioses.</title>
        <authorList>
            <person name="Young N.D."/>
            <person name="Debelle F."/>
            <person name="Oldroyd G.E."/>
            <person name="Geurts R."/>
            <person name="Cannon S.B."/>
            <person name="Udvardi M.K."/>
            <person name="Benedito V.A."/>
            <person name="Mayer K.F."/>
            <person name="Gouzy J."/>
            <person name="Schoof H."/>
            <person name="Van de Peer Y."/>
            <person name="Proost S."/>
            <person name="Cook D.R."/>
            <person name="Meyers B.C."/>
            <person name="Spannagl M."/>
            <person name="Cheung F."/>
            <person name="De Mita S."/>
            <person name="Krishnakumar V."/>
            <person name="Gundlach H."/>
            <person name="Zhou S."/>
            <person name="Mudge J."/>
            <person name="Bharti A.K."/>
            <person name="Murray J.D."/>
            <person name="Naoumkina M.A."/>
            <person name="Rosen B."/>
            <person name="Silverstein K.A."/>
            <person name="Tang H."/>
            <person name="Rombauts S."/>
            <person name="Zhao P.X."/>
            <person name="Zhou P."/>
            <person name="Barbe V."/>
            <person name="Bardou P."/>
            <person name="Bechner M."/>
            <person name="Bellec A."/>
            <person name="Berger A."/>
            <person name="Berges H."/>
            <person name="Bidwell S."/>
            <person name="Bisseling T."/>
            <person name="Choisne N."/>
            <person name="Couloux A."/>
            <person name="Denny R."/>
            <person name="Deshpande S."/>
            <person name="Dai X."/>
            <person name="Doyle J.J."/>
            <person name="Dudez A.M."/>
            <person name="Farmer A.D."/>
            <person name="Fouteau S."/>
            <person name="Franken C."/>
            <person name="Gibelin C."/>
            <person name="Gish J."/>
            <person name="Goldstein S."/>
            <person name="Gonzalez A.J."/>
            <person name="Green P.J."/>
            <person name="Hallab A."/>
            <person name="Hartog M."/>
            <person name="Hua A."/>
            <person name="Humphray S.J."/>
            <person name="Jeong D.H."/>
            <person name="Jing Y."/>
            <person name="Jocker A."/>
            <person name="Kenton S.M."/>
            <person name="Kim D.J."/>
            <person name="Klee K."/>
            <person name="Lai H."/>
            <person name="Lang C."/>
            <person name="Lin S."/>
            <person name="Macmil S.L."/>
            <person name="Magdelenat G."/>
            <person name="Matthews L."/>
            <person name="McCorrison J."/>
            <person name="Monaghan E.L."/>
            <person name="Mun J.H."/>
            <person name="Najar F.Z."/>
            <person name="Nicholson C."/>
            <person name="Noirot C."/>
            <person name="O'Bleness M."/>
            <person name="Paule C.R."/>
            <person name="Poulain J."/>
            <person name="Prion F."/>
            <person name="Qin B."/>
            <person name="Qu C."/>
            <person name="Retzel E.F."/>
            <person name="Riddle C."/>
            <person name="Sallet E."/>
            <person name="Samain S."/>
            <person name="Samson N."/>
            <person name="Sanders I."/>
            <person name="Saurat O."/>
            <person name="Scarpelli C."/>
            <person name="Schiex T."/>
            <person name="Segurens B."/>
            <person name="Severin A.J."/>
            <person name="Sherrier D.J."/>
            <person name="Shi R."/>
            <person name="Sims S."/>
            <person name="Singer S.R."/>
            <person name="Sinharoy S."/>
            <person name="Sterck L."/>
            <person name="Viollet A."/>
            <person name="Wang B.B."/>
            <person name="Wang K."/>
            <person name="Wang M."/>
            <person name="Wang X."/>
            <person name="Warfsmann J."/>
            <person name="Weissenbach J."/>
            <person name="White D.D."/>
            <person name="White J.D."/>
            <person name="Wiley G.B."/>
            <person name="Wincker P."/>
            <person name="Xing Y."/>
            <person name="Yang L."/>
            <person name="Yao Z."/>
            <person name="Ying F."/>
            <person name="Zhai J."/>
            <person name="Zhou L."/>
            <person name="Zuber A."/>
            <person name="Denarie J."/>
            <person name="Dixon R.A."/>
            <person name="May G.D."/>
            <person name="Schwartz D.C."/>
            <person name="Rogers J."/>
            <person name="Quetier F."/>
            <person name="Town C.D."/>
            <person name="Roe B.A."/>
        </authorList>
    </citation>
    <scope>NUCLEOTIDE SEQUENCE [LARGE SCALE GENOMIC DNA]</scope>
    <source>
        <strain evidence="16">A17</strain>
        <strain evidence="17 18">cv. Jemalong A17</strain>
    </source>
</reference>
<comment type="cofactor">
    <cofactor evidence="1 14">
        <name>Zn(2+)</name>
        <dbReference type="ChEBI" id="CHEBI:29105"/>
    </cofactor>
</comment>
<dbReference type="Pfam" id="PF17917">
    <property type="entry name" value="RT_RNaseH"/>
    <property type="match status" value="1"/>
</dbReference>
<keyword evidence="11" id="KW-0560">Oxidoreductase</keyword>
<gene>
    <name evidence="16" type="ORF">MTR_0001s0660</name>
</gene>
<evidence type="ECO:0000256" key="6">
    <source>
        <dbReference type="ARBA" id="ARBA00022723"/>
    </source>
</evidence>
<dbReference type="Pfam" id="PF00107">
    <property type="entry name" value="ADH_zinc_N"/>
    <property type="match status" value="1"/>
</dbReference>
<dbReference type="GO" id="GO:0003964">
    <property type="term" value="F:RNA-directed DNA polymerase activity"/>
    <property type="evidence" value="ECO:0007669"/>
    <property type="project" value="UniProtKB-KW"/>
</dbReference>